<dbReference type="FunFam" id="3.30.740.10:FF:000005">
    <property type="entry name" value="Dynein light chain"/>
    <property type="match status" value="1"/>
</dbReference>
<evidence type="ECO:0000256" key="3">
    <source>
        <dbReference type="ARBA" id="ARBA00022448"/>
    </source>
</evidence>
<evidence type="ECO:0000256" key="1">
    <source>
        <dbReference type="ARBA" id="ARBA00004123"/>
    </source>
</evidence>
<evidence type="ECO:0000256" key="9">
    <source>
        <dbReference type="ARBA" id="ARBA00023242"/>
    </source>
</evidence>
<keyword evidence="10" id="KW-0243">Dynein</keyword>
<keyword evidence="10" id="KW-0505">Motor protein</keyword>
<keyword evidence="12" id="KW-1185">Reference proteome</keyword>
<keyword evidence="4 10" id="KW-0963">Cytoplasm</keyword>
<dbReference type="GO" id="GO:0051028">
    <property type="term" value="P:mRNA transport"/>
    <property type="evidence" value="ECO:0007669"/>
    <property type="project" value="UniProtKB-KW"/>
</dbReference>
<evidence type="ECO:0000256" key="7">
    <source>
        <dbReference type="ARBA" id="ARBA00022927"/>
    </source>
</evidence>
<accession>A0A9W7L674</accession>
<dbReference type="AlphaFoldDB" id="A0A9W7L674"/>
<dbReference type="GO" id="GO:0005868">
    <property type="term" value="C:cytoplasmic dynein complex"/>
    <property type="evidence" value="ECO:0007669"/>
    <property type="project" value="TreeGrafter"/>
</dbReference>
<evidence type="ECO:0000256" key="6">
    <source>
        <dbReference type="ARBA" id="ARBA00022816"/>
    </source>
</evidence>
<dbReference type="InterPro" id="IPR037177">
    <property type="entry name" value="DLC_sf"/>
</dbReference>
<protein>
    <recommendedName>
        <fullName evidence="10">Dynein light chain</fullName>
    </recommendedName>
</protein>
<evidence type="ECO:0000256" key="10">
    <source>
        <dbReference type="RuleBase" id="RU365010"/>
    </source>
</evidence>
<dbReference type="GO" id="GO:0045505">
    <property type="term" value="F:dynein intermediate chain binding"/>
    <property type="evidence" value="ECO:0007669"/>
    <property type="project" value="TreeGrafter"/>
</dbReference>
<evidence type="ECO:0000256" key="8">
    <source>
        <dbReference type="ARBA" id="ARBA00023212"/>
    </source>
</evidence>
<keyword evidence="5 10" id="KW-0493">Microtubule</keyword>
<dbReference type="GO" id="GO:0005634">
    <property type="term" value="C:nucleus"/>
    <property type="evidence" value="ECO:0007669"/>
    <property type="project" value="UniProtKB-SubCell"/>
</dbReference>
<comment type="caution">
    <text evidence="11">The sequence shown here is derived from an EMBL/GenBank/DDBJ whole genome shotgun (WGS) entry which is preliminary data.</text>
</comment>
<comment type="subcellular location">
    <subcellularLocation>
        <location evidence="2 10">Cytoplasm</location>
        <location evidence="2 10">Cytoskeleton</location>
    </subcellularLocation>
    <subcellularLocation>
        <location evidence="1">Nucleus</location>
    </subcellularLocation>
</comment>
<name>A0A9W7L674_9STRA</name>
<evidence type="ECO:0000313" key="11">
    <source>
        <dbReference type="EMBL" id="GMI33136.1"/>
    </source>
</evidence>
<evidence type="ECO:0000313" key="12">
    <source>
        <dbReference type="Proteomes" id="UP001165065"/>
    </source>
</evidence>
<keyword evidence="3" id="KW-0813">Transport</keyword>
<dbReference type="Gene3D" id="3.30.740.10">
    <property type="entry name" value="Protein Inhibitor Of Neuronal Nitric Oxide Synthase"/>
    <property type="match status" value="1"/>
</dbReference>
<proteinExistence type="inferred from homology"/>
<dbReference type="EMBL" id="BRYA01000810">
    <property type="protein sequence ID" value="GMI33136.1"/>
    <property type="molecule type" value="Genomic_DNA"/>
</dbReference>
<evidence type="ECO:0000256" key="5">
    <source>
        <dbReference type="ARBA" id="ARBA00022701"/>
    </source>
</evidence>
<evidence type="ECO:0000256" key="2">
    <source>
        <dbReference type="ARBA" id="ARBA00004245"/>
    </source>
</evidence>
<dbReference type="SMART" id="SM01375">
    <property type="entry name" value="Dynein_light"/>
    <property type="match status" value="1"/>
</dbReference>
<sequence length="95" mass="10866">MDMNSRGTGMNKQICDMDEHGDYKDDALSIAAEAIEKHLTEREQSKHIKQFFDNKHGPTWHVIVGSDFKAHVTHEAKTFFFFYVGKTAICLYKAG</sequence>
<dbReference type="GO" id="GO:0005874">
    <property type="term" value="C:microtubule"/>
    <property type="evidence" value="ECO:0007669"/>
    <property type="project" value="UniProtKB-KW"/>
</dbReference>
<keyword evidence="9" id="KW-0539">Nucleus</keyword>
<gene>
    <name evidence="11" type="ORF">TrCOL_g9413</name>
</gene>
<keyword evidence="7" id="KW-0653">Protein transport</keyword>
<dbReference type="Proteomes" id="UP001165065">
    <property type="component" value="Unassembled WGS sequence"/>
</dbReference>
<dbReference type="GO" id="GO:0007017">
    <property type="term" value="P:microtubule-based process"/>
    <property type="evidence" value="ECO:0007669"/>
    <property type="project" value="InterPro"/>
</dbReference>
<keyword evidence="6" id="KW-0509">mRNA transport</keyword>
<dbReference type="Pfam" id="PF01221">
    <property type="entry name" value="Dynein_light"/>
    <property type="match status" value="1"/>
</dbReference>
<dbReference type="GO" id="GO:0015031">
    <property type="term" value="P:protein transport"/>
    <property type="evidence" value="ECO:0007669"/>
    <property type="project" value="UniProtKB-KW"/>
</dbReference>
<organism evidence="11 12">
    <name type="scientific">Triparma columacea</name>
    <dbReference type="NCBI Taxonomy" id="722753"/>
    <lineage>
        <taxon>Eukaryota</taxon>
        <taxon>Sar</taxon>
        <taxon>Stramenopiles</taxon>
        <taxon>Ochrophyta</taxon>
        <taxon>Bolidophyceae</taxon>
        <taxon>Parmales</taxon>
        <taxon>Triparmaceae</taxon>
        <taxon>Triparma</taxon>
    </lineage>
</organism>
<dbReference type="SUPFAM" id="SSF54648">
    <property type="entry name" value="DLC"/>
    <property type="match status" value="1"/>
</dbReference>
<dbReference type="PANTHER" id="PTHR11886:SF35">
    <property type="entry name" value="DYNEIN LIGHT CHAIN"/>
    <property type="match status" value="1"/>
</dbReference>
<reference evidence="12" key="1">
    <citation type="journal article" date="2023" name="Commun. Biol.">
        <title>Genome analysis of Parmales, the sister group of diatoms, reveals the evolutionary specialization of diatoms from phago-mixotrophs to photoautotrophs.</title>
        <authorList>
            <person name="Ban H."/>
            <person name="Sato S."/>
            <person name="Yoshikawa S."/>
            <person name="Yamada K."/>
            <person name="Nakamura Y."/>
            <person name="Ichinomiya M."/>
            <person name="Sato N."/>
            <person name="Blanc-Mathieu R."/>
            <person name="Endo H."/>
            <person name="Kuwata A."/>
            <person name="Ogata H."/>
        </authorList>
    </citation>
    <scope>NUCLEOTIDE SEQUENCE [LARGE SCALE GENOMIC DNA]</scope>
</reference>
<comment type="similarity">
    <text evidence="10">Belongs to the dynein light chain family.</text>
</comment>
<dbReference type="InterPro" id="IPR001372">
    <property type="entry name" value="Dynein_light_chain_typ-1/2"/>
</dbReference>
<keyword evidence="8 10" id="KW-0206">Cytoskeleton</keyword>
<evidence type="ECO:0000256" key="4">
    <source>
        <dbReference type="ARBA" id="ARBA00022490"/>
    </source>
</evidence>
<dbReference type="PANTHER" id="PTHR11886">
    <property type="entry name" value="DYNEIN LIGHT CHAIN"/>
    <property type="match status" value="1"/>
</dbReference>
<dbReference type="OrthoDB" id="10033309at2759"/>